<dbReference type="NCBIfam" id="TIGR00254">
    <property type="entry name" value="GGDEF"/>
    <property type="match status" value="1"/>
</dbReference>
<dbReference type="InterPro" id="IPR000160">
    <property type="entry name" value="GGDEF_dom"/>
</dbReference>
<dbReference type="eggNOG" id="COG2199">
    <property type="taxonomic scope" value="Bacteria"/>
</dbReference>
<dbReference type="AlphaFoldDB" id="F5Y8R4"/>
<evidence type="ECO:0000313" key="6">
    <source>
        <dbReference type="Proteomes" id="UP000009222"/>
    </source>
</evidence>
<keyword evidence="3" id="KW-1133">Transmembrane helix</keyword>
<feature type="transmembrane region" description="Helical" evidence="3">
    <location>
        <begin position="201"/>
        <end position="218"/>
    </location>
</feature>
<dbReference type="Proteomes" id="UP000009222">
    <property type="component" value="Chromosome"/>
</dbReference>
<dbReference type="EMBL" id="CP001841">
    <property type="protein sequence ID" value="AEF83192.1"/>
    <property type="molecule type" value="Genomic_DNA"/>
</dbReference>
<comment type="catalytic activity">
    <reaction evidence="2">
        <text>2 GTP = 3',3'-c-di-GMP + 2 diphosphate</text>
        <dbReference type="Rhea" id="RHEA:24898"/>
        <dbReference type="ChEBI" id="CHEBI:33019"/>
        <dbReference type="ChEBI" id="CHEBI:37565"/>
        <dbReference type="ChEBI" id="CHEBI:58805"/>
        <dbReference type="EC" id="2.7.7.65"/>
    </reaction>
</comment>
<dbReference type="InParanoid" id="F5Y8R4"/>
<reference evidence="6" key="1">
    <citation type="submission" date="2009-12" db="EMBL/GenBank/DDBJ databases">
        <title>Complete sequence of Treponema azotonutricium strain ZAS-9.</title>
        <authorList>
            <person name="Tetu S.G."/>
            <person name="Matson E."/>
            <person name="Ren Q."/>
            <person name="Seshadri R."/>
            <person name="Elbourne L."/>
            <person name="Hassan K.A."/>
            <person name="Durkin A."/>
            <person name="Radune D."/>
            <person name="Mohamoud Y."/>
            <person name="Shay R."/>
            <person name="Jin S."/>
            <person name="Zhang X."/>
            <person name="Lucey K."/>
            <person name="Ballor N.R."/>
            <person name="Ottesen E."/>
            <person name="Rosenthal R."/>
            <person name="Allen A."/>
            <person name="Leadbetter J.R."/>
            <person name="Paulsen I.T."/>
        </authorList>
    </citation>
    <scope>NUCLEOTIDE SEQUENCE [LARGE SCALE GENOMIC DNA]</scope>
    <source>
        <strain evidence="6">ATCC BAA-888 / DSM 13862 / ZAS-9</strain>
    </source>
</reference>
<dbReference type="Pfam" id="PF00990">
    <property type="entry name" value="GGDEF"/>
    <property type="match status" value="1"/>
</dbReference>
<dbReference type="InterPro" id="IPR050469">
    <property type="entry name" value="Diguanylate_Cyclase"/>
</dbReference>
<proteinExistence type="predicted"/>
<sequence length="400" mass="45239">MNFIPLYLNTAIGAVFIIILIFLDYIRKYNTDDFQRLLFICVLGAGFLATIADFLNRTMGGIPGHNIRITLYAVNSLFYVFQNIAYYSAIIFIDYFAYGDEGRTKRFIKIAIYFLVLYCVSVIVNLSLHYYFYISVDNIYTHGPLYNLRLIISYLSIPLCIMDMAFSSKSVKSSQIGLIALFGVITGAGAGMDVLFKSGSLAWPCFAAALLYIYFFIIRSDSKIDSLTGIGNRIAFNEFIEKISRRNVKGRPASKRRFPFPWNRTKVESWAVVMIDMDHFKQINDTLGHLEGDNALRDMASIIKSSVRSTDFAARYGGDEFILATPAKSNVDQLMSRLRTALASHNAKAGRPYTLEISYGCDIFTAGSGQSIDEFLAHIDSLMYKQKADRRRASDDKRTR</sequence>
<dbReference type="Gene3D" id="3.30.70.270">
    <property type="match status" value="1"/>
</dbReference>
<feature type="transmembrane region" description="Helical" evidence="3">
    <location>
        <begin position="178"/>
        <end position="195"/>
    </location>
</feature>
<evidence type="ECO:0000256" key="1">
    <source>
        <dbReference type="ARBA" id="ARBA00012528"/>
    </source>
</evidence>
<dbReference type="PANTHER" id="PTHR45138:SF9">
    <property type="entry name" value="DIGUANYLATE CYCLASE DGCM-RELATED"/>
    <property type="match status" value="1"/>
</dbReference>
<organism evidence="5 6">
    <name type="scientific">Leadbettera azotonutricia (strain ATCC BAA-888 / DSM 13862 / ZAS-9)</name>
    <name type="common">Treponema azotonutricium</name>
    <dbReference type="NCBI Taxonomy" id="545695"/>
    <lineage>
        <taxon>Bacteria</taxon>
        <taxon>Pseudomonadati</taxon>
        <taxon>Spirochaetota</taxon>
        <taxon>Spirochaetia</taxon>
        <taxon>Spirochaetales</taxon>
        <taxon>Breznakiellaceae</taxon>
        <taxon>Leadbettera</taxon>
    </lineage>
</organism>
<feature type="transmembrane region" description="Helical" evidence="3">
    <location>
        <begin position="110"/>
        <end position="134"/>
    </location>
</feature>
<dbReference type="STRING" id="545695.TREAZ_2191"/>
<keyword evidence="3" id="KW-0812">Transmembrane</keyword>
<feature type="transmembrane region" description="Helical" evidence="3">
    <location>
        <begin position="146"/>
        <end position="166"/>
    </location>
</feature>
<dbReference type="PROSITE" id="PS50887">
    <property type="entry name" value="GGDEF"/>
    <property type="match status" value="1"/>
</dbReference>
<evidence type="ECO:0000259" key="4">
    <source>
        <dbReference type="PROSITE" id="PS50887"/>
    </source>
</evidence>
<dbReference type="PANTHER" id="PTHR45138">
    <property type="entry name" value="REGULATORY COMPONENTS OF SENSORY TRANSDUCTION SYSTEM"/>
    <property type="match status" value="1"/>
</dbReference>
<gene>
    <name evidence="5" type="ordered locus">TREAZ_2191</name>
</gene>
<dbReference type="EC" id="2.7.7.65" evidence="1"/>
<dbReference type="SUPFAM" id="SSF55073">
    <property type="entry name" value="Nucleotide cyclase"/>
    <property type="match status" value="1"/>
</dbReference>
<feature type="domain" description="GGDEF" evidence="4">
    <location>
        <begin position="268"/>
        <end position="400"/>
    </location>
</feature>
<keyword evidence="6" id="KW-1185">Reference proteome</keyword>
<feature type="transmembrane region" description="Helical" evidence="3">
    <location>
        <begin position="76"/>
        <end position="98"/>
    </location>
</feature>
<protein>
    <recommendedName>
        <fullName evidence="1">diguanylate cyclase</fullName>
        <ecNumber evidence="1">2.7.7.65</ecNumber>
    </recommendedName>
</protein>
<reference evidence="5 6" key="2">
    <citation type="journal article" date="2011" name="ISME J.">
        <title>RNA-seq reveals cooperative metabolic interactions between two termite-gut spirochete species in co-culture.</title>
        <authorList>
            <person name="Rosenthal A.Z."/>
            <person name="Matson E.G."/>
            <person name="Eldar A."/>
            <person name="Leadbetter J.R."/>
        </authorList>
    </citation>
    <scope>NUCLEOTIDE SEQUENCE [LARGE SCALE GENOMIC DNA]</scope>
    <source>
        <strain evidence="6">ATCC BAA-888 / DSM 13862 / ZAS-9</strain>
    </source>
</reference>
<dbReference type="SMART" id="SM00267">
    <property type="entry name" value="GGDEF"/>
    <property type="match status" value="1"/>
</dbReference>
<evidence type="ECO:0000313" key="5">
    <source>
        <dbReference type="EMBL" id="AEF83192.1"/>
    </source>
</evidence>
<feature type="transmembrane region" description="Helical" evidence="3">
    <location>
        <begin position="6"/>
        <end position="25"/>
    </location>
</feature>
<accession>F5Y8R4</accession>
<evidence type="ECO:0000256" key="2">
    <source>
        <dbReference type="ARBA" id="ARBA00034247"/>
    </source>
</evidence>
<dbReference type="RefSeq" id="WP_015709858.1">
    <property type="nucleotide sequence ID" value="NC_015577.1"/>
</dbReference>
<dbReference type="GO" id="GO:0052621">
    <property type="term" value="F:diguanylate cyclase activity"/>
    <property type="evidence" value="ECO:0007669"/>
    <property type="project" value="UniProtKB-EC"/>
</dbReference>
<dbReference type="CDD" id="cd01949">
    <property type="entry name" value="GGDEF"/>
    <property type="match status" value="1"/>
</dbReference>
<evidence type="ECO:0000256" key="3">
    <source>
        <dbReference type="SAM" id="Phobius"/>
    </source>
</evidence>
<dbReference type="KEGG" id="taz:TREAZ_2191"/>
<dbReference type="InterPro" id="IPR043128">
    <property type="entry name" value="Rev_trsase/Diguanyl_cyclase"/>
</dbReference>
<name>F5Y8R4_LEAAZ</name>
<dbReference type="HOGENOM" id="CLU_058778_1_0_12"/>
<keyword evidence="3" id="KW-0472">Membrane</keyword>
<dbReference type="InterPro" id="IPR029787">
    <property type="entry name" value="Nucleotide_cyclase"/>
</dbReference>
<feature type="transmembrane region" description="Helical" evidence="3">
    <location>
        <begin position="37"/>
        <end position="56"/>
    </location>
</feature>